<feature type="transmembrane region" description="Helical" evidence="6">
    <location>
        <begin position="6"/>
        <end position="26"/>
    </location>
</feature>
<evidence type="ECO:0000256" key="5">
    <source>
        <dbReference type="ARBA" id="ARBA00023136"/>
    </source>
</evidence>
<evidence type="ECO:0000256" key="1">
    <source>
        <dbReference type="ARBA" id="ARBA00004651"/>
    </source>
</evidence>
<accession>A0A382K959</accession>
<reference evidence="7" key="1">
    <citation type="submission" date="2018-05" db="EMBL/GenBank/DDBJ databases">
        <authorList>
            <person name="Lanie J.A."/>
            <person name="Ng W.-L."/>
            <person name="Kazmierczak K.M."/>
            <person name="Andrzejewski T.M."/>
            <person name="Davidsen T.M."/>
            <person name="Wayne K.J."/>
            <person name="Tettelin H."/>
            <person name="Glass J.I."/>
            <person name="Rusch D."/>
            <person name="Podicherti R."/>
            <person name="Tsui H.-C.T."/>
            <person name="Winkler M.E."/>
        </authorList>
    </citation>
    <scope>NUCLEOTIDE SEQUENCE</scope>
</reference>
<keyword evidence="5 6" id="KW-0472">Membrane</keyword>
<evidence type="ECO:0000313" key="7">
    <source>
        <dbReference type="EMBL" id="SVC20185.1"/>
    </source>
</evidence>
<feature type="transmembrane region" description="Helical" evidence="6">
    <location>
        <begin position="47"/>
        <end position="69"/>
    </location>
</feature>
<keyword evidence="4 6" id="KW-1133">Transmembrane helix</keyword>
<dbReference type="Pfam" id="PF01810">
    <property type="entry name" value="LysE"/>
    <property type="match status" value="1"/>
</dbReference>
<dbReference type="PANTHER" id="PTHR30086">
    <property type="entry name" value="ARGININE EXPORTER PROTEIN ARGO"/>
    <property type="match status" value="1"/>
</dbReference>
<evidence type="ECO:0000256" key="2">
    <source>
        <dbReference type="ARBA" id="ARBA00022475"/>
    </source>
</evidence>
<feature type="transmembrane region" description="Helical" evidence="6">
    <location>
        <begin position="75"/>
        <end position="92"/>
    </location>
</feature>
<dbReference type="AlphaFoldDB" id="A0A382K959"/>
<proteinExistence type="predicted"/>
<evidence type="ECO:0000256" key="6">
    <source>
        <dbReference type="SAM" id="Phobius"/>
    </source>
</evidence>
<protein>
    <recommendedName>
        <fullName evidence="8">Lysine transporter LysE</fullName>
    </recommendedName>
</protein>
<evidence type="ECO:0000256" key="4">
    <source>
        <dbReference type="ARBA" id="ARBA00022989"/>
    </source>
</evidence>
<keyword evidence="2" id="KW-1003">Cell membrane</keyword>
<feature type="transmembrane region" description="Helical" evidence="6">
    <location>
        <begin position="139"/>
        <end position="168"/>
    </location>
</feature>
<keyword evidence="3 6" id="KW-0812">Transmembrane</keyword>
<dbReference type="PANTHER" id="PTHR30086:SF20">
    <property type="entry name" value="ARGININE EXPORTER PROTEIN ARGO-RELATED"/>
    <property type="match status" value="1"/>
</dbReference>
<comment type="subcellular location">
    <subcellularLocation>
        <location evidence="1">Cell membrane</location>
        <topology evidence="1">Multi-pass membrane protein</topology>
    </subcellularLocation>
</comment>
<dbReference type="EMBL" id="UINC01078781">
    <property type="protein sequence ID" value="SVC20185.1"/>
    <property type="molecule type" value="Genomic_DNA"/>
</dbReference>
<evidence type="ECO:0000256" key="3">
    <source>
        <dbReference type="ARBA" id="ARBA00022692"/>
    </source>
</evidence>
<evidence type="ECO:0008006" key="8">
    <source>
        <dbReference type="Google" id="ProtNLM"/>
    </source>
</evidence>
<dbReference type="InterPro" id="IPR001123">
    <property type="entry name" value="LeuE-type"/>
</dbReference>
<dbReference type="GO" id="GO:0005886">
    <property type="term" value="C:plasma membrane"/>
    <property type="evidence" value="ECO:0007669"/>
    <property type="project" value="UniProtKB-SubCell"/>
</dbReference>
<dbReference type="GO" id="GO:0015171">
    <property type="term" value="F:amino acid transmembrane transporter activity"/>
    <property type="evidence" value="ECO:0007669"/>
    <property type="project" value="TreeGrafter"/>
</dbReference>
<dbReference type="GO" id="GO:0033228">
    <property type="term" value="P:cysteine export across plasma membrane"/>
    <property type="evidence" value="ECO:0007669"/>
    <property type="project" value="TreeGrafter"/>
</dbReference>
<organism evidence="7">
    <name type="scientific">marine metagenome</name>
    <dbReference type="NCBI Taxonomy" id="408172"/>
    <lineage>
        <taxon>unclassified sequences</taxon>
        <taxon>metagenomes</taxon>
        <taxon>ecological metagenomes</taxon>
    </lineage>
</organism>
<feature type="transmembrane region" description="Helical" evidence="6">
    <location>
        <begin position="180"/>
        <end position="198"/>
    </location>
</feature>
<name>A0A382K959_9ZZZZ</name>
<gene>
    <name evidence="7" type="ORF">METZ01_LOCUS273039</name>
</gene>
<sequence>MIDVNLFFALISFYFVMYVTPGPNNAMVLASGIKFGFLKTIPHMSGITIGHVLQTIVVCLGLGKIFQMFPEIQDILKIICALYLLYLGYKIIGSFSKIKDDGSRPLKFYEASLFQLVNPKAWTISTMVASGFLPKDERLIISISFISITALIICPLSISVWAAFGSGIRNLVKNNKKKASVEYFLAILLLITAIMIVIEK</sequence>